<gene>
    <name evidence="2" type="ORF">PCOR1329_LOCUS77837</name>
</gene>
<dbReference type="Proteomes" id="UP001189429">
    <property type="component" value="Unassembled WGS sequence"/>
</dbReference>
<feature type="region of interest" description="Disordered" evidence="1">
    <location>
        <begin position="92"/>
        <end position="160"/>
    </location>
</feature>
<evidence type="ECO:0000256" key="1">
    <source>
        <dbReference type="SAM" id="MobiDB-lite"/>
    </source>
</evidence>
<proteinExistence type="predicted"/>
<comment type="caution">
    <text evidence="2">The sequence shown here is derived from an EMBL/GenBank/DDBJ whole genome shotgun (WGS) entry which is preliminary data.</text>
</comment>
<evidence type="ECO:0000313" key="3">
    <source>
        <dbReference type="Proteomes" id="UP001189429"/>
    </source>
</evidence>
<keyword evidence="3" id="KW-1185">Reference proteome</keyword>
<reference evidence="2" key="1">
    <citation type="submission" date="2023-10" db="EMBL/GenBank/DDBJ databases">
        <authorList>
            <person name="Chen Y."/>
            <person name="Shah S."/>
            <person name="Dougan E. K."/>
            <person name="Thang M."/>
            <person name="Chan C."/>
        </authorList>
    </citation>
    <scope>NUCLEOTIDE SEQUENCE [LARGE SCALE GENOMIC DNA]</scope>
</reference>
<evidence type="ECO:0000313" key="2">
    <source>
        <dbReference type="EMBL" id="CAK0900602.1"/>
    </source>
</evidence>
<protein>
    <submittedName>
        <fullName evidence="2">Uncharacterized protein</fullName>
    </submittedName>
</protein>
<accession>A0ABN9XQJ6</accession>
<organism evidence="2 3">
    <name type="scientific">Prorocentrum cordatum</name>
    <dbReference type="NCBI Taxonomy" id="2364126"/>
    <lineage>
        <taxon>Eukaryota</taxon>
        <taxon>Sar</taxon>
        <taxon>Alveolata</taxon>
        <taxon>Dinophyceae</taxon>
        <taxon>Prorocentrales</taxon>
        <taxon>Prorocentraceae</taxon>
        <taxon>Prorocentrum</taxon>
    </lineage>
</organism>
<dbReference type="EMBL" id="CAUYUJ010020807">
    <property type="protein sequence ID" value="CAK0900602.1"/>
    <property type="molecule type" value="Genomic_DNA"/>
</dbReference>
<name>A0ABN9XQJ6_9DINO</name>
<sequence>MSPALSRDALKAKLRARTKTAKGLQRSRNRMFDRATRKTGTILDLKAENRNLKTQLKDTLKLMRSLIQANAKLKAAADKQAATVTELKKGKAAAESKVKKLLTPKAKGNGTNPEGPATVKGHGKWAQPQDTQRAKTAPVAARDPHELRRMIAHISSPTLA</sequence>